<organism evidence="3 4">
    <name type="scientific">Olsenella uli (strain ATCC 49627 / DSM 7084 / CCUG 31166 / CIP 109912 / JCM 12494 / LMG 11480 / NCIMB 702895 / VPI D76D-27C)</name>
    <name type="common">Lactobacillus uli</name>
    <dbReference type="NCBI Taxonomy" id="633147"/>
    <lineage>
        <taxon>Bacteria</taxon>
        <taxon>Bacillati</taxon>
        <taxon>Actinomycetota</taxon>
        <taxon>Coriobacteriia</taxon>
        <taxon>Coriobacteriales</taxon>
        <taxon>Atopobiaceae</taxon>
        <taxon>Olsenella</taxon>
    </lineage>
</organism>
<evidence type="ECO:0000259" key="2">
    <source>
        <dbReference type="Pfam" id="PF13338"/>
    </source>
</evidence>
<dbReference type="HOGENOM" id="CLU_087902_0_0_11"/>
<dbReference type="RefSeq" id="WP_013251326.1">
    <property type="nucleotide sequence ID" value="NC_014363.1"/>
</dbReference>
<dbReference type="GeneID" id="78511899"/>
<evidence type="ECO:0000256" key="1">
    <source>
        <dbReference type="SAM" id="Phobius"/>
    </source>
</evidence>
<dbReference type="Proteomes" id="UP000000333">
    <property type="component" value="Chromosome"/>
</dbReference>
<dbReference type="KEGG" id="ols:Olsu_0454"/>
<protein>
    <recommendedName>
        <fullName evidence="2">AbiEi antitoxin N-terminal domain-containing protein</fullName>
    </recommendedName>
</protein>
<dbReference type="STRING" id="633147.Olsu_0454"/>
<proteinExistence type="predicted"/>
<dbReference type="Pfam" id="PF13338">
    <property type="entry name" value="AbiEi_4"/>
    <property type="match status" value="1"/>
</dbReference>
<dbReference type="OrthoDB" id="3194779at2"/>
<accession>E1QYW0</accession>
<evidence type="ECO:0000313" key="4">
    <source>
        <dbReference type="Proteomes" id="UP000000333"/>
    </source>
</evidence>
<keyword evidence="1" id="KW-0812">Transmembrane</keyword>
<name>E1QYW0_OLSUV</name>
<keyword evidence="1" id="KW-1133">Transmembrane helix</keyword>
<keyword evidence="4" id="KW-1185">Reference proteome</keyword>
<reference evidence="3 4" key="1">
    <citation type="journal article" date="2010" name="Stand. Genomic Sci.">
        <title>Complete genome sequence of Olsenella uli type strain (VPI D76D-27C).</title>
        <authorList>
            <person name="Goker M."/>
            <person name="Held B."/>
            <person name="Lucas S."/>
            <person name="Nolan M."/>
            <person name="Yasawong M."/>
            <person name="Glavina Del Rio T."/>
            <person name="Tice H."/>
            <person name="Cheng J.F."/>
            <person name="Bruce D."/>
            <person name="Detter J.C."/>
            <person name="Tapia R."/>
            <person name="Han C."/>
            <person name="Goodwin L."/>
            <person name="Pitluck S."/>
            <person name="Liolios K."/>
            <person name="Ivanova N."/>
            <person name="Mavromatis K."/>
            <person name="Mikhailova N."/>
            <person name="Pati A."/>
            <person name="Chen A."/>
            <person name="Palaniappan K."/>
            <person name="Land M."/>
            <person name="Hauser L."/>
            <person name="Chang Y.J."/>
            <person name="Jeffries C.D."/>
            <person name="Rohde M."/>
            <person name="Sikorski J."/>
            <person name="Pukall R."/>
            <person name="Woyke T."/>
            <person name="Bristow J."/>
            <person name="Eisen J.A."/>
            <person name="Markowitz V."/>
            <person name="Hugenholtz P."/>
            <person name="Kyrpides N.C."/>
            <person name="Klenk H.P."/>
            <person name="Lapidus A."/>
        </authorList>
    </citation>
    <scope>NUCLEOTIDE SEQUENCE [LARGE SCALE GENOMIC DNA]</scope>
    <source>
        <strain evidence="4">ATCC 49627 / DSM 7084 / CIP 109912 / JCM 12494 / NCIMB 702895 / VPI D76D-27C</strain>
    </source>
</reference>
<keyword evidence="1" id="KW-0472">Membrane</keyword>
<dbReference type="InterPro" id="IPR025159">
    <property type="entry name" value="AbiEi_N"/>
</dbReference>
<dbReference type="EMBL" id="CP002106">
    <property type="protein sequence ID" value="ADK67574.1"/>
    <property type="molecule type" value="Genomic_DNA"/>
</dbReference>
<dbReference type="AlphaFoldDB" id="E1QYW0"/>
<feature type="domain" description="AbiEi antitoxin N-terminal" evidence="2">
    <location>
        <begin position="35"/>
        <end position="75"/>
    </location>
</feature>
<gene>
    <name evidence="3" type="ordered locus">Olsu_0454</name>
</gene>
<feature type="transmembrane region" description="Helical" evidence="1">
    <location>
        <begin position="6"/>
        <end position="26"/>
    </location>
</feature>
<sequence>MKYADLQFIIHGYGYILYPFLLYFVCMKFKDYIESHQAFTTGDVYAIAAVEAAHTQLRRAVKSGKVERVRRGVYVSKTGKFTGEAPDPFLVARTADPEAVISYHSALVAHGVAHNVGFECAFRSAKVRSPFEYGGIRYVPYDLGDSPRTQAMRSRSYGTASVTTREQTIVDCLTSPGRAGGAEETVRSCSAFPYLDIDVLLEILGGAPAAVVARAGWLLDAKQADWGVADETLLSLEERLGHGPSKLDPKAKENRGWSFRWKLYLPETEGEVLSWTS</sequence>
<evidence type="ECO:0000313" key="3">
    <source>
        <dbReference type="EMBL" id="ADK67574.1"/>
    </source>
</evidence>
<dbReference type="eggNOG" id="COG5340">
    <property type="taxonomic scope" value="Bacteria"/>
</dbReference>